<dbReference type="Proteomes" id="UP000295375">
    <property type="component" value="Unassembled WGS sequence"/>
</dbReference>
<keyword evidence="15" id="KW-0282">Flagellum</keyword>
<comment type="subcellular location">
    <subcellularLocation>
        <location evidence="1">Cell membrane</location>
        <topology evidence="1">Multi-pass membrane protein</topology>
    </subcellularLocation>
</comment>
<dbReference type="NCBIfam" id="TIGR00328">
    <property type="entry name" value="flhB"/>
    <property type="match status" value="1"/>
</dbReference>
<dbReference type="Gene3D" id="6.10.250.2080">
    <property type="match status" value="1"/>
</dbReference>
<evidence type="ECO:0000256" key="4">
    <source>
        <dbReference type="ARBA" id="ARBA00022448"/>
    </source>
</evidence>
<dbReference type="PRINTS" id="PR00950">
    <property type="entry name" value="TYPE3IMSPROT"/>
</dbReference>
<evidence type="ECO:0000256" key="8">
    <source>
        <dbReference type="ARBA" id="ARBA00022927"/>
    </source>
</evidence>
<dbReference type="GO" id="GO:0005886">
    <property type="term" value="C:plasma membrane"/>
    <property type="evidence" value="ECO:0007669"/>
    <property type="project" value="UniProtKB-SubCell"/>
</dbReference>
<protein>
    <recommendedName>
        <fullName evidence="3 13">Flagellar biosynthetic protein FlhB</fullName>
    </recommendedName>
</protein>
<gene>
    <name evidence="13" type="primary">flhB</name>
    <name evidence="15" type="ORF">EV696_10620</name>
</gene>
<evidence type="ECO:0000313" key="16">
    <source>
        <dbReference type="Proteomes" id="UP000295375"/>
    </source>
</evidence>
<name>A0A4R6UN82_9GAMM</name>
<evidence type="ECO:0000256" key="7">
    <source>
        <dbReference type="ARBA" id="ARBA00022795"/>
    </source>
</evidence>
<keyword evidence="10 13" id="KW-0472">Membrane</keyword>
<evidence type="ECO:0000313" key="15">
    <source>
        <dbReference type="EMBL" id="TDQ48580.1"/>
    </source>
</evidence>
<dbReference type="GO" id="GO:0044780">
    <property type="term" value="P:bacterial-type flagellum assembly"/>
    <property type="evidence" value="ECO:0007669"/>
    <property type="project" value="InterPro"/>
</dbReference>
<evidence type="ECO:0000256" key="13">
    <source>
        <dbReference type="RuleBase" id="RU364091"/>
    </source>
</evidence>
<feature type="compositionally biased region" description="Basic and acidic residues" evidence="14">
    <location>
        <begin position="1"/>
        <end position="11"/>
    </location>
</feature>
<reference evidence="15 16" key="1">
    <citation type="submission" date="2019-03" db="EMBL/GenBank/DDBJ databases">
        <title>Genomic Encyclopedia of Type Strains, Phase IV (KMG-IV): sequencing the most valuable type-strain genomes for metagenomic binning, comparative biology and taxonomic classification.</title>
        <authorList>
            <person name="Goeker M."/>
        </authorList>
    </citation>
    <scope>NUCLEOTIDE SEQUENCE [LARGE SCALE GENOMIC DNA]</scope>
    <source>
        <strain evidence="15 16">DSM 103792</strain>
    </source>
</reference>
<feature type="transmembrane region" description="Helical" evidence="13">
    <location>
        <begin position="33"/>
        <end position="53"/>
    </location>
</feature>
<keyword evidence="7 13" id="KW-1005">Bacterial flagellum biogenesis</keyword>
<feature type="transmembrane region" description="Helical" evidence="13">
    <location>
        <begin position="188"/>
        <end position="214"/>
    </location>
</feature>
<dbReference type="SUPFAM" id="SSF160544">
    <property type="entry name" value="EscU C-terminal domain-like"/>
    <property type="match status" value="1"/>
</dbReference>
<comment type="function">
    <text evidence="12 13">Required for formation of the rod structure in the basal body of the flagellar apparatus. Together with FliI and FliH, may constitute the export apparatus of flagellin.</text>
</comment>
<feature type="transmembrane region" description="Helical" evidence="13">
    <location>
        <begin position="92"/>
        <end position="117"/>
    </location>
</feature>
<proteinExistence type="inferred from homology"/>
<dbReference type="PANTHER" id="PTHR30531">
    <property type="entry name" value="FLAGELLAR BIOSYNTHETIC PROTEIN FLHB"/>
    <property type="match status" value="1"/>
</dbReference>
<dbReference type="FunFam" id="3.40.1690.10:FF:000001">
    <property type="entry name" value="Flagellar biosynthetic protein FlhB"/>
    <property type="match status" value="1"/>
</dbReference>
<evidence type="ECO:0000256" key="6">
    <source>
        <dbReference type="ARBA" id="ARBA00022692"/>
    </source>
</evidence>
<comment type="caution">
    <text evidence="15">The sequence shown here is derived from an EMBL/GenBank/DDBJ whole genome shotgun (WGS) entry which is preliminary data.</text>
</comment>
<keyword evidence="5 13" id="KW-1003">Cell membrane</keyword>
<evidence type="ECO:0000256" key="3">
    <source>
        <dbReference type="ARBA" id="ARBA00021622"/>
    </source>
</evidence>
<evidence type="ECO:0000256" key="11">
    <source>
        <dbReference type="ARBA" id="ARBA00023225"/>
    </source>
</evidence>
<keyword evidence="4 13" id="KW-0813">Transport</keyword>
<dbReference type="GO" id="GO:0009306">
    <property type="term" value="P:protein secretion"/>
    <property type="evidence" value="ECO:0007669"/>
    <property type="project" value="InterPro"/>
</dbReference>
<keyword evidence="16" id="KW-1185">Reference proteome</keyword>
<evidence type="ECO:0000256" key="5">
    <source>
        <dbReference type="ARBA" id="ARBA00022475"/>
    </source>
</evidence>
<keyword evidence="6 13" id="KW-0812">Transmembrane</keyword>
<comment type="similarity">
    <text evidence="2 13">Belongs to the type III secretion exporter family.</text>
</comment>
<accession>A0A4R6UN82</accession>
<evidence type="ECO:0000256" key="2">
    <source>
        <dbReference type="ARBA" id="ARBA00010690"/>
    </source>
</evidence>
<dbReference type="AlphaFoldDB" id="A0A4R6UN82"/>
<dbReference type="PANTHER" id="PTHR30531:SF12">
    <property type="entry name" value="FLAGELLAR BIOSYNTHETIC PROTEIN FLHB"/>
    <property type="match status" value="1"/>
</dbReference>
<keyword evidence="15" id="KW-0966">Cell projection</keyword>
<evidence type="ECO:0000256" key="10">
    <source>
        <dbReference type="ARBA" id="ARBA00023136"/>
    </source>
</evidence>
<evidence type="ECO:0000256" key="14">
    <source>
        <dbReference type="SAM" id="MobiDB-lite"/>
    </source>
</evidence>
<evidence type="ECO:0000256" key="12">
    <source>
        <dbReference type="ARBA" id="ARBA00025078"/>
    </source>
</evidence>
<organism evidence="15 16">
    <name type="scientific">Permianibacter aggregans</name>
    <dbReference type="NCBI Taxonomy" id="1510150"/>
    <lineage>
        <taxon>Bacteria</taxon>
        <taxon>Pseudomonadati</taxon>
        <taxon>Pseudomonadota</taxon>
        <taxon>Gammaproteobacteria</taxon>
        <taxon>Pseudomonadales</taxon>
        <taxon>Pseudomonadaceae</taxon>
        <taxon>Permianibacter</taxon>
    </lineage>
</organism>
<evidence type="ECO:0000256" key="1">
    <source>
        <dbReference type="ARBA" id="ARBA00004651"/>
    </source>
</evidence>
<keyword evidence="15" id="KW-0969">Cilium</keyword>
<keyword evidence="9 13" id="KW-1133">Transmembrane helix</keyword>
<dbReference type="RefSeq" id="WP_133589667.1">
    <property type="nucleotide sequence ID" value="NZ_CP037953.1"/>
</dbReference>
<dbReference type="InterPro" id="IPR029025">
    <property type="entry name" value="T3SS_substrate_exporter_C"/>
</dbReference>
<keyword evidence="8 13" id="KW-0653">Protein transport</keyword>
<feature type="transmembrane region" description="Helical" evidence="13">
    <location>
        <begin position="146"/>
        <end position="168"/>
    </location>
</feature>
<evidence type="ECO:0000256" key="9">
    <source>
        <dbReference type="ARBA" id="ARBA00022989"/>
    </source>
</evidence>
<feature type="compositionally biased region" description="Basic residues" evidence="14">
    <location>
        <begin position="15"/>
        <end position="25"/>
    </location>
</feature>
<dbReference type="OrthoDB" id="9807950at2"/>
<dbReference type="Pfam" id="PF01312">
    <property type="entry name" value="Bac_export_2"/>
    <property type="match status" value="1"/>
</dbReference>
<dbReference type="EMBL" id="SNYM01000006">
    <property type="protein sequence ID" value="TDQ48580.1"/>
    <property type="molecule type" value="Genomic_DNA"/>
</dbReference>
<keyword evidence="11 13" id="KW-1006">Bacterial flagellum protein export</keyword>
<sequence>MAEHDAGEKTEAATPKRKQDARKKGQVVRSKEWVTATIMIGGALFMMLFGGHVGREMERITRDVIRSAGEGIDTPRLMLATLSEAGLDATLALLPFMLGLFAISLFAPIVVGGATFSTEAMMPKWSRLSPASGFKRMFGVQALVELLKAIGKFFIVAGVAALTLWTFFDEFLTLGRGDVHATISGGMFLLMQTFLLISISLLLIVAIDLPYQIWHYAKELRMSKQEVKDEYKEMEGKPEVKGRIRRLQRELAQRRMMEEIPKADVVITNPTHFAVALKYDAERPGAPRVVAKGADLIALQIRRVAEAHQVYVVEAPPLARALYHSTELDREIPEGLFLAVAQVLAYVYSIRKYGRAATKPLPTEFPIPDEMKF</sequence>
<dbReference type="InterPro" id="IPR006135">
    <property type="entry name" value="T3SS_substrate_exporter"/>
</dbReference>
<dbReference type="InterPro" id="IPR006136">
    <property type="entry name" value="FlhB"/>
</dbReference>
<feature type="region of interest" description="Disordered" evidence="14">
    <location>
        <begin position="1"/>
        <end position="25"/>
    </location>
</feature>
<dbReference type="Gene3D" id="3.40.1690.10">
    <property type="entry name" value="secretion proteins EscU"/>
    <property type="match status" value="1"/>
</dbReference>